<feature type="non-terminal residue" evidence="2">
    <location>
        <position position="168"/>
    </location>
</feature>
<protein>
    <submittedName>
        <fullName evidence="2">Small-conductance mechanosensitive channel</fullName>
    </submittedName>
</protein>
<organism evidence="2">
    <name type="scientific">mine drainage metagenome</name>
    <dbReference type="NCBI Taxonomy" id="410659"/>
    <lineage>
        <taxon>unclassified sequences</taxon>
        <taxon>metagenomes</taxon>
        <taxon>ecological metagenomes</taxon>
    </lineage>
</organism>
<evidence type="ECO:0000256" key="1">
    <source>
        <dbReference type="SAM" id="Phobius"/>
    </source>
</evidence>
<feature type="transmembrane region" description="Helical" evidence="1">
    <location>
        <begin position="139"/>
        <end position="161"/>
    </location>
</feature>
<gene>
    <name evidence="2" type="ORF">B1A_20161</name>
</gene>
<evidence type="ECO:0000313" key="2">
    <source>
        <dbReference type="EMBL" id="EQD30933.1"/>
    </source>
</evidence>
<feature type="transmembrane region" description="Helical" evidence="1">
    <location>
        <begin position="20"/>
        <end position="40"/>
    </location>
</feature>
<reference evidence="2" key="2">
    <citation type="journal article" date="2014" name="ISME J.">
        <title>Microbial stratification in low pH oxic and suboxic macroscopic growths along an acid mine drainage.</title>
        <authorList>
            <person name="Mendez-Garcia C."/>
            <person name="Mesa V."/>
            <person name="Sprenger R.R."/>
            <person name="Richter M."/>
            <person name="Diez M.S."/>
            <person name="Solano J."/>
            <person name="Bargiela R."/>
            <person name="Golyshina O.V."/>
            <person name="Manteca A."/>
            <person name="Ramos J.L."/>
            <person name="Gallego J.R."/>
            <person name="Llorente I."/>
            <person name="Martins Dos Santos V.A."/>
            <person name="Jensen O.N."/>
            <person name="Pelaez A.I."/>
            <person name="Sanchez J."/>
            <person name="Ferrer M."/>
        </authorList>
    </citation>
    <scope>NUCLEOTIDE SEQUENCE</scope>
</reference>
<keyword evidence="1" id="KW-0472">Membrane</keyword>
<dbReference type="SUPFAM" id="SSF103473">
    <property type="entry name" value="MFS general substrate transporter"/>
    <property type="match status" value="1"/>
</dbReference>
<proteinExistence type="predicted"/>
<feature type="transmembrane region" description="Helical" evidence="1">
    <location>
        <begin position="52"/>
        <end position="77"/>
    </location>
</feature>
<accession>T0YCS9</accession>
<feature type="transmembrane region" description="Helical" evidence="1">
    <location>
        <begin position="97"/>
        <end position="118"/>
    </location>
</feature>
<sequence length="168" mass="18331">MDMDPANKEATAMTWQQLGQSLLTIGLALLAALIVHWLLYRILFRPSARARLFLTLVQALRSPALAALLLIAVLIVLPATHWPTFLSNVLKEILTLVGIAIVAWVLIALTDAGVSLIAQTQDSTASDNLRARKMYTRAAVIRRILVVLILVIAVGSMLMTFPPVRTLG</sequence>
<dbReference type="InterPro" id="IPR036259">
    <property type="entry name" value="MFS_trans_sf"/>
</dbReference>
<dbReference type="Gene3D" id="1.10.287.1260">
    <property type="match status" value="1"/>
</dbReference>
<dbReference type="EMBL" id="AUZX01014871">
    <property type="protein sequence ID" value="EQD30933.1"/>
    <property type="molecule type" value="Genomic_DNA"/>
</dbReference>
<dbReference type="AlphaFoldDB" id="T0YCS9"/>
<keyword evidence="1" id="KW-0812">Transmembrane</keyword>
<reference evidence="2" key="1">
    <citation type="submission" date="2013-08" db="EMBL/GenBank/DDBJ databases">
        <authorList>
            <person name="Mendez C."/>
            <person name="Richter M."/>
            <person name="Ferrer M."/>
            <person name="Sanchez J."/>
        </authorList>
    </citation>
    <scope>NUCLEOTIDE SEQUENCE</scope>
</reference>
<keyword evidence="1" id="KW-1133">Transmembrane helix</keyword>
<comment type="caution">
    <text evidence="2">The sequence shown here is derived from an EMBL/GenBank/DDBJ whole genome shotgun (WGS) entry which is preliminary data.</text>
</comment>
<name>T0YCS9_9ZZZZ</name>